<evidence type="ECO:0000256" key="12">
    <source>
        <dbReference type="RuleBase" id="RU363075"/>
    </source>
</evidence>
<dbReference type="GO" id="GO:0006487">
    <property type="term" value="P:protein N-linked glycosylation"/>
    <property type="evidence" value="ECO:0007669"/>
    <property type="project" value="TreeGrafter"/>
</dbReference>
<dbReference type="EMBL" id="JAHRHJ020000010">
    <property type="protein sequence ID" value="KAH9299843.1"/>
    <property type="molecule type" value="Genomic_DNA"/>
</dbReference>
<keyword evidence="14" id="KW-1185">Reference proteome</keyword>
<feature type="transmembrane region" description="Helical" evidence="12">
    <location>
        <begin position="56"/>
        <end position="76"/>
    </location>
</feature>
<accession>A0AA38FEM5</accession>
<evidence type="ECO:0000256" key="1">
    <source>
        <dbReference type="ARBA" id="ARBA00004477"/>
    </source>
</evidence>
<evidence type="ECO:0000256" key="3">
    <source>
        <dbReference type="ARBA" id="ARBA00007063"/>
    </source>
</evidence>
<evidence type="ECO:0000313" key="14">
    <source>
        <dbReference type="Proteomes" id="UP000824469"/>
    </source>
</evidence>
<protein>
    <recommendedName>
        <fullName evidence="12">Mannosyltransferase</fullName>
        <ecNumber evidence="12">2.4.1.-</ecNumber>
    </recommendedName>
</protein>
<keyword evidence="9 12" id="KW-0472">Membrane</keyword>
<evidence type="ECO:0000256" key="2">
    <source>
        <dbReference type="ARBA" id="ARBA00004922"/>
    </source>
</evidence>
<comment type="pathway">
    <text evidence="2">Protein modification; protein glycosylation.</text>
</comment>
<dbReference type="AlphaFoldDB" id="A0AA38FEM5"/>
<proteinExistence type="inferred from homology"/>
<comment type="subcellular location">
    <subcellularLocation>
        <location evidence="1 12">Endoplasmic reticulum membrane</location>
        <topology evidence="1 12">Multi-pass membrane protein</topology>
    </subcellularLocation>
</comment>
<dbReference type="Proteomes" id="UP000824469">
    <property type="component" value="Unassembled WGS sequence"/>
</dbReference>
<evidence type="ECO:0000256" key="10">
    <source>
        <dbReference type="ARBA" id="ARBA00044721"/>
    </source>
</evidence>
<keyword evidence="4 12" id="KW-0328">Glycosyltransferase</keyword>
<evidence type="ECO:0000256" key="4">
    <source>
        <dbReference type="ARBA" id="ARBA00022676"/>
    </source>
</evidence>
<evidence type="ECO:0000256" key="6">
    <source>
        <dbReference type="ARBA" id="ARBA00022692"/>
    </source>
</evidence>
<evidence type="ECO:0000256" key="9">
    <source>
        <dbReference type="ARBA" id="ARBA00023136"/>
    </source>
</evidence>
<comment type="caution">
    <text evidence="12">Lacks conserved residue(s) required for the propagation of feature annotation.</text>
</comment>
<evidence type="ECO:0000256" key="5">
    <source>
        <dbReference type="ARBA" id="ARBA00022679"/>
    </source>
</evidence>
<dbReference type="PANTHER" id="PTHR22760:SF1">
    <property type="entry name" value="DOL-P-MAN:MAN(7)GLCNAC(2)-PP-DOL ALPHA-1,6-MANNOSYLTRANSFERASE"/>
    <property type="match status" value="1"/>
</dbReference>
<gene>
    <name evidence="13" type="ORF">KI387_031525</name>
</gene>
<dbReference type="PANTHER" id="PTHR22760">
    <property type="entry name" value="GLYCOSYLTRANSFERASE"/>
    <property type="match status" value="1"/>
</dbReference>
<feature type="non-terminal residue" evidence="13">
    <location>
        <position position="144"/>
    </location>
</feature>
<keyword evidence="8 12" id="KW-1133">Transmembrane helix</keyword>
<comment type="similarity">
    <text evidence="3 12">Belongs to the glycosyltransferase 22 family.</text>
</comment>
<dbReference type="Pfam" id="PF03901">
    <property type="entry name" value="Glyco_transf_22"/>
    <property type="match status" value="1"/>
</dbReference>
<dbReference type="EC" id="2.4.1.-" evidence="12"/>
<evidence type="ECO:0000256" key="7">
    <source>
        <dbReference type="ARBA" id="ARBA00022824"/>
    </source>
</evidence>
<comment type="caution">
    <text evidence="13">The sequence shown here is derived from an EMBL/GenBank/DDBJ whole genome shotgun (WGS) entry which is preliminary data.</text>
</comment>
<keyword evidence="6 12" id="KW-0812">Transmembrane</keyword>
<feature type="non-terminal residue" evidence="13">
    <location>
        <position position="1"/>
    </location>
</feature>
<name>A0AA38FEM5_TAXCH</name>
<reference evidence="13 14" key="1">
    <citation type="journal article" date="2021" name="Nat. Plants">
        <title>The Taxus genome provides insights into paclitaxel biosynthesis.</title>
        <authorList>
            <person name="Xiong X."/>
            <person name="Gou J."/>
            <person name="Liao Q."/>
            <person name="Li Y."/>
            <person name="Zhou Q."/>
            <person name="Bi G."/>
            <person name="Li C."/>
            <person name="Du R."/>
            <person name="Wang X."/>
            <person name="Sun T."/>
            <person name="Guo L."/>
            <person name="Liang H."/>
            <person name="Lu P."/>
            <person name="Wu Y."/>
            <person name="Zhang Z."/>
            <person name="Ro D.K."/>
            <person name="Shang Y."/>
            <person name="Huang S."/>
            <person name="Yan J."/>
        </authorList>
    </citation>
    <scope>NUCLEOTIDE SEQUENCE [LARGE SCALE GENOMIC DNA]</scope>
    <source>
        <strain evidence="13">Ta-2019</strain>
    </source>
</reference>
<comment type="function">
    <text evidence="10">Mannosyltransferase that operates in the biosynthetic pathway of dolichol-linked oligosaccharides, the glycan precursors employed in protein asparagine (N)-glycosylation. The assembly of dolichol-linked oligosaccharides begins on the cytosolic side of the endoplasmic reticulum membrane and finishes in its lumen. The sequential addition of sugars to dolichol pyrophosphate produces dolichol-linked oligosaccharides containing fourteen sugars, including two GlcNAcs, nine mannoses and three glucoses. Once assembled, the oligosaccharide is transferred from the lipid to nascent proteins by oligosaccharyltransferases. In the lumen of the endoplasmic reticulum, adds the eighth mannose residue in an alpha-1,6 linkage onto Man(7)GlcNAc(2)-PP-dolichol to produce Man(8)GlcNAc(2)-PP-dolichol.</text>
</comment>
<feature type="transmembrane region" description="Helical" evidence="12">
    <location>
        <begin position="82"/>
        <end position="102"/>
    </location>
</feature>
<sequence length="144" mass="16591">LDALLIAIAVIHVFLAPYTKVEESFNVQAMHDILYHRHHLEKYDHFEYPGVVPRTFIGAFTISFLASPFVAVINAFKLPKLYGLLIVRLVLGSIMLASLHHFRMQVRRKFGEQVSSFFAIMTALQFHLLFYCTRPLPNIFSLII</sequence>
<keyword evidence="5" id="KW-0808">Transferase</keyword>
<organism evidence="13 14">
    <name type="scientific">Taxus chinensis</name>
    <name type="common">Chinese yew</name>
    <name type="synonym">Taxus wallichiana var. chinensis</name>
    <dbReference type="NCBI Taxonomy" id="29808"/>
    <lineage>
        <taxon>Eukaryota</taxon>
        <taxon>Viridiplantae</taxon>
        <taxon>Streptophyta</taxon>
        <taxon>Embryophyta</taxon>
        <taxon>Tracheophyta</taxon>
        <taxon>Spermatophyta</taxon>
        <taxon>Pinopsida</taxon>
        <taxon>Pinidae</taxon>
        <taxon>Conifers II</taxon>
        <taxon>Cupressales</taxon>
        <taxon>Taxaceae</taxon>
        <taxon>Taxus</taxon>
    </lineage>
</organism>
<evidence type="ECO:0000256" key="8">
    <source>
        <dbReference type="ARBA" id="ARBA00022989"/>
    </source>
</evidence>
<dbReference type="GO" id="GO:0005789">
    <property type="term" value="C:endoplasmic reticulum membrane"/>
    <property type="evidence" value="ECO:0007669"/>
    <property type="project" value="UniProtKB-SubCell"/>
</dbReference>
<comment type="catalytic activity">
    <reaction evidence="11">
        <text>an alpha-D-Man-(1-&gt;2)-alpha-D-Man-(1-&gt;2)-alpha-D-Man-(1-&gt;3)-[alpha-D-Man-(1-&gt;2)-alpha-D-Man-(1-&gt;3)-alpha-D-Man-(1-&gt;6)]-beta-D-Man-(1-&gt;4)-beta-D-GlcNAc-(1-&gt;4)-alpha-D-GlcNAc-diphospho-di-trans,poly-cis-dolichol + a di-trans,poly-cis-dolichyl beta-D-mannosyl phosphate = an alpha-D-Man-(1-&gt;2)-alpha-D-Man-(1-&gt;2)-alpha-D-Man-(1-&gt;3)-[alpha-D-Man-(1-&gt;2)-alpha-D-Man-(1-&gt;3)-[alpha-D-Man-(1-&gt;6)]-alpha-D-Man-(1-&gt;6)]-beta-D-Man-(1-&gt;4)-beta-D-GlcNAc-(1-&gt;4)-alpha-D-GlcNAc-diphospho-di-trans,poly-cis-dolichol + a di-trans,poly-cis-dolichyl phosphate + H(+)</text>
        <dbReference type="Rhea" id="RHEA:29535"/>
        <dbReference type="Rhea" id="RHEA-COMP:19498"/>
        <dbReference type="Rhea" id="RHEA-COMP:19501"/>
        <dbReference type="Rhea" id="RHEA-COMP:19518"/>
        <dbReference type="Rhea" id="RHEA-COMP:19519"/>
        <dbReference type="ChEBI" id="CHEBI:15378"/>
        <dbReference type="ChEBI" id="CHEBI:57683"/>
        <dbReference type="ChEBI" id="CHEBI:58211"/>
        <dbReference type="ChEBI" id="CHEBI:132517"/>
        <dbReference type="ChEBI" id="CHEBI:132519"/>
        <dbReference type="EC" id="2.4.1.260"/>
    </reaction>
    <physiologicalReaction direction="left-to-right" evidence="11">
        <dbReference type="Rhea" id="RHEA:29536"/>
    </physiologicalReaction>
</comment>
<evidence type="ECO:0000313" key="13">
    <source>
        <dbReference type="EMBL" id="KAH9299843.1"/>
    </source>
</evidence>
<evidence type="ECO:0000256" key="11">
    <source>
        <dbReference type="ARBA" id="ARBA00048899"/>
    </source>
</evidence>
<keyword evidence="7 12" id="KW-0256">Endoplasmic reticulum</keyword>
<feature type="transmembrane region" description="Helical" evidence="12">
    <location>
        <begin position="114"/>
        <end position="131"/>
    </location>
</feature>
<dbReference type="InterPro" id="IPR005599">
    <property type="entry name" value="GPI_mannosylTrfase"/>
</dbReference>
<dbReference type="GO" id="GO:0052917">
    <property type="term" value="F:dol-P-Man:Man(7)GlcNAc(2)-PP-Dol alpha-1,6-mannosyltransferase activity"/>
    <property type="evidence" value="ECO:0007669"/>
    <property type="project" value="UniProtKB-EC"/>
</dbReference>